<feature type="compositionally biased region" description="Polar residues" evidence="1">
    <location>
        <begin position="34"/>
        <end position="50"/>
    </location>
</feature>
<proteinExistence type="predicted"/>
<evidence type="ECO:0000256" key="1">
    <source>
        <dbReference type="SAM" id="MobiDB-lite"/>
    </source>
</evidence>
<dbReference type="EMBL" id="JALLPJ020000747">
    <property type="protein sequence ID" value="KAL3783869.1"/>
    <property type="molecule type" value="Genomic_DNA"/>
</dbReference>
<dbReference type="Proteomes" id="UP001530400">
    <property type="component" value="Unassembled WGS sequence"/>
</dbReference>
<comment type="caution">
    <text evidence="2">The sequence shown here is derived from an EMBL/GenBank/DDBJ whole genome shotgun (WGS) entry which is preliminary data.</text>
</comment>
<evidence type="ECO:0000313" key="2">
    <source>
        <dbReference type="EMBL" id="KAL3783869.1"/>
    </source>
</evidence>
<protein>
    <submittedName>
        <fullName evidence="2">Uncharacterized protein</fullName>
    </submittedName>
</protein>
<name>A0ABD3P864_9STRA</name>
<organism evidence="2 3">
    <name type="scientific">Cyclotella atomus</name>
    <dbReference type="NCBI Taxonomy" id="382360"/>
    <lineage>
        <taxon>Eukaryota</taxon>
        <taxon>Sar</taxon>
        <taxon>Stramenopiles</taxon>
        <taxon>Ochrophyta</taxon>
        <taxon>Bacillariophyta</taxon>
        <taxon>Coscinodiscophyceae</taxon>
        <taxon>Thalassiosirophycidae</taxon>
        <taxon>Stephanodiscales</taxon>
        <taxon>Stephanodiscaceae</taxon>
        <taxon>Cyclotella</taxon>
    </lineage>
</organism>
<feature type="region of interest" description="Disordered" evidence="1">
    <location>
        <begin position="1"/>
        <end position="56"/>
    </location>
</feature>
<dbReference type="AlphaFoldDB" id="A0ABD3P864"/>
<reference evidence="2 3" key="1">
    <citation type="submission" date="2024-10" db="EMBL/GenBank/DDBJ databases">
        <title>Updated reference genomes for cyclostephanoid diatoms.</title>
        <authorList>
            <person name="Roberts W.R."/>
            <person name="Alverson A.J."/>
        </authorList>
    </citation>
    <scope>NUCLEOTIDE SEQUENCE [LARGE SCALE GENOMIC DNA]</scope>
    <source>
        <strain evidence="2 3">AJA010-31</strain>
    </source>
</reference>
<keyword evidence="3" id="KW-1185">Reference proteome</keyword>
<gene>
    <name evidence="2" type="ORF">ACHAWO_000564</name>
</gene>
<feature type="region of interest" description="Disordered" evidence="1">
    <location>
        <begin position="292"/>
        <end position="326"/>
    </location>
</feature>
<accession>A0ABD3P864</accession>
<sequence>MFYSRYLTPKEDTSKRSQPAGHPNGKNRPPPSPRNGSQARRRSGNASNLATGRWGGLGKSVKKGSFDPLKYSSKSGKKTVHFSTIEVQHFHFDWSCVDDCFYSRKELTAMGSARFDDAAALRKDRQLDCGGTAGSPATASHDDLDLSAKIKPRSISALLELALSDKDQTPGVSIRGIEHFVYPELQQEMIRKKKEVQAQVMLYVKSKRPDPQGWRLANHSRMYSQWARDVAMEKGRAYRVHDVDSGGAVSPSNSPSSLRTITSSASFSAASYYESENNTNLAVSPTNITNASSNLERRASDAGNSSVRSDEGLLKNNGGDGHNSLVGTTVHQFQELRIDTDVGKDELRMATSDEYDKTASSNNNHRYKSSQSAGADTDEA</sequence>
<feature type="compositionally biased region" description="Polar residues" evidence="1">
    <location>
        <begin position="358"/>
        <end position="374"/>
    </location>
</feature>
<evidence type="ECO:0000313" key="3">
    <source>
        <dbReference type="Proteomes" id="UP001530400"/>
    </source>
</evidence>
<feature type="region of interest" description="Disordered" evidence="1">
    <location>
        <begin position="349"/>
        <end position="380"/>
    </location>
</feature>